<feature type="transmembrane region" description="Helical" evidence="1">
    <location>
        <begin position="396"/>
        <end position="424"/>
    </location>
</feature>
<feature type="transmembrane region" description="Helical" evidence="1">
    <location>
        <begin position="100"/>
        <end position="127"/>
    </location>
</feature>
<sequence>MVAHLLRLKLTLLRNSLRRSPWQVVGLAVAVLYGLGALAGVVIGMAVVSVQEPDIRGLVVVLLGSLLVLGWWVVPLLAFGLDATIDPARFVTFAIPRRSLLTGLALAGVVGVPGVVTLVSVLAMAGVWWRTPAALVAGIVCAVVALATCVLGSRATTSLASGLLAGRRFREVMAAVAVLPIIVIGPVLGRLTDGGLPSAATVEQLADVLAWTPFGAVWAVPGDVAAGQWGLAAARFAIALATVAVVAVVWDRALAHALVNPAHEKASGKGHGLGWFDRLPATPLGAVTARCLTYWARDPRYALAVAVVPVLAIVLYVVSPGGALVLLIAPITGYLMGWGISADVAYDGTAFWTHVAAPLRGHVDRLGRVLAAGAIALPTVTLLAVGAAVLSGDPSAVPALLGVSLGVLLTSLGVSSVLSALVVYPVQLPGENPFQSKQGASTAAVVSQLAGSLAIMVLCLPEGLLALMAIRSGSAALGWAALAVGLVLGALLLAIGVRLGGRTLDRTAPDLLRRIVAFA</sequence>
<evidence type="ECO:0000256" key="1">
    <source>
        <dbReference type="SAM" id="Phobius"/>
    </source>
</evidence>
<evidence type="ECO:0008006" key="4">
    <source>
        <dbReference type="Google" id="ProtNLM"/>
    </source>
</evidence>
<name>A0ABS3SL71_9CELL</name>
<feature type="transmembrane region" description="Helical" evidence="1">
    <location>
        <begin position="229"/>
        <end position="250"/>
    </location>
</feature>
<feature type="transmembrane region" description="Helical" evidence="1">
    <location>
        <begin position="55"/>
        <end position="79"/>
    </location>
</feature>
<gene>
    <name evidence="2" type="ORF">J4035_17675</name>
</gene>
<evidence type="ECO:0000313" key="3">
    <source>
        <dbReference type="Proteomes" id="UP000678317"/>
    </source>
</evidence>
<keyword evidence="1" id="KW-0812">Transmembrane</keyword>
<evidence type="ECO:0000313" key="2">
    <source>
        <dbReference type="EMBL" id="MBO3086478.1"/>
    </source>
</evidence>
<proteinExistence type="predicted"/>
<protein>
    <recommendedName>
        <fullName evidence="4">Transporter</fullName>
    </recommendedName>
</protein>
<dbReference type="Proteomes" id="UP000678317">
    <property type="component" value="Unassembled WGS sequence"/>
</dbReference>
<keyword evidence="3" id="KW-1185">Reference proteome</keyword>
<organism evidence="2 3">
    <name type="scientific">Cellulomonas fengjieae</name>
    <dbReference type="NCBI Taxonomy" id="2819978"/>
    <lineage>
        <taxon>Bacteria</taxon>
        <taxon>Bacillati</taxon>
        <taxon>Actinomycetota</taxon>
        <taxon>Actinomycetes</taxon>
        <taxon>Micrococcales</taxon>
        <taxon>Cellulomonadaceae</taxon>
        <taxon>Cellulomonas</taxon>
    </lineage>
</organism>
<feature type="transmembrane region" description="Helical" evidence="1">
    <location>
        <begin position="324"/>
        <end position="346"/>
    </location>
</feature>
<keyword evidence="1" id="KW-0472">Membrane</keyword>
<feature type="transmembrane region" description="Helical" evidence="1">
    <location>
        <begin position="476"/>
        <end position="497"/>
    </location>
</feature>
<feature type="transmembrane region" description="Helical" evidence="1">
    <location>
        <begin position="21"/>
        <end position="49"/>
    </location>
</feature>
<comment type="caution">
    <text evidence="2">The sequence shown here is derived from an EMBL/GenBank/DDBJ whole genome shotgun (WGS) entry which is preliminary data.</text>
</comment>
<feature type="transmembrane region" description="Helical" evidence="1">
    <location>
        <begin position="366"/>
        <end position="390"/>
    </location>
</feature>
<feature type="transmembrane region" description="Helical" evidence="1">
    <location>
        <begin position="445"/>
        <end position="470"/>
    </location>
</feature>
<feature type="transmembrane region" description="Helical" evidence="1">
    <location>
        <begin position="133"/>
        <end position="151"/>
    </location>
</feature>
<feature type="transmembrane region" description="Helical" evidence="1">
    <location>
        <begin position="301"/>
        <end position="318"/>
    </location>
</feature>
<feature type="transmembrane region" description="Helical" evidence="1">
    <location>
        <begin position="172"/>
        <end position="189"/>
    </location>
</feature>
<dbReference type="RefSeq" id="WP_208290477.1">
    <property type="nucleotide sequence ID" value="NZ_CP074404.1"/>
</dbReference>
<dbReference type="EMBL" id="JAGFBM010000010">
    <property type="protein sequence ID" value="MBO3086478.1"/>
    <property type="molecule type" value="Genomic_DNA"/>
</dbReference>
<keyword evidence="1" id="KW-1133">Transmembrane helix</keyword>
<reference evidence="2 3" key="1">
    <citation type="submission" date="2021-03" db="EMBL/GenBank/DDBJ databases">
        <title>novel species in genus Cellulomonas.</title>
        <authorList>
            <person name="Zhang G."/>
        </authorList>
    </citation>
    <scope>NUCLEOTIDE SEQUENCE [LARGE SCALE GENOMIC DNA]</scope>
    <source>
        <strain evidence="3">zg-ZUI188</strain>
    </source>
</reference>
<accession>A0ABS3SL71</accession>